<evidence type="ECO:0000313" key="9">
    <source>
        <dbReference type="EMBL" id="EGR27015.1"/>
    </source>
</evidence>
<evidence type="ECO:0000256" key="1">
    <source>
        <dbReference type="ARBA" id="ARBA00004239"/>
    </source>
</evidence>
<keyword evidence="5" id="KW-0732">Signal</keyword>
<proteinExistence type="inferred from homology"/>
<dbReference type="InParanoid" id="G0R688"/>
<dbReference type="GeneID" id="14903067"/>
<dbReference type="Gene3D" id="3.40.50.880">
    <property type="match status" value="1"/>
</dbReference>
<feature type="active site" description="Nucleophile" evidence="7">
    <location>
        <position position="98"/>
    </location>
</feature>
<evidence type="ECO:0000313" key="10">
    <source>
        <dbReference type="Proteomes" id="UP000008983"/>
    </source>
</evidence>
<gene>
    <name evidence="9" type="ORF">IMG5_202990</name>
</gene>
<dbReference type="PANTHER" id="PTHR11315">
    <property type="entry name" value="PROTEASE FAMILY C26 GAMMA-GLUTAMYL HYDROLASE"/>
    <property type="match status" value="1"/>
</dbReference>
<dbReference type="RefSeq" id="XP_004023899.1">
    <property type="nucleotide sequence ID" value="XM_004023850.1"/>
</dbReference>
<dbReference type="InterPro" id="IPR029062">
    <property type="entry name" value="Class_I_gatase-like"/>
</dbReference>
<dbReference type="eggNOG" id="KOG1559">
    <property type="taxonomic scope" value="Eukaryota"/>
</dbReference>
<dbReference type="EMBL" id="GL984391">
    <property type="protein sequence ID" value="EGR27015.1"/>
    <property type="molecule type" value="Genomic_DNA"/>
</dbReference>
<comment type="caution">
    <text evidence="8">Lacks conserved residue(s) required for the propagation of feature annotation.</text>
</comment>
<evidence type="ECO:0000256" key="6">
    <source>
        <dbReference type="ARBA" id="ARBA00022801"/>
    </source>
</evidence>
<keyword evidence="6" id="KW-0378">Hydrolase</keyword>
<dbReference type="GO" id="GO:0046900">
    <property type="term" value="P:tetrahydrofolylpolyglutamate metabolic process"/>
    <property type="evidence" value="ECO:0007669"/>
    <property type="project" value="TreeGrafter"/>
</dbReference>
<evidence type="ECO:0000256" key="5">
    <source>
        <dbReference type="ARBA" id="ARBA00022729"/>
    </source>
</evidence>
<dbReference type="AlphaFoldDB" id="G0R688"/>
<evidence type="ECO:0000256" key="8">
    <source>
        <dbReference type="PROSITE-ProRule" id="PRU00607"/>
    </source>
</evidence>
<dbReference type="STRING" id="857967.G0R688"/>
<organism evidence="9 10">
    <name type="scientific">Ichthyophthirius multifiliis</name>
    <name type="common">White spot disease agent</name>
    <name type="synonym">Ich</name>
    <dbReference type="NCBI Taxonomy" id="5932"/>
    <lineage>
        <taxon>Eukaryota</taxon>
        <taxon>Sar</taxon>
        <taxon>Alveolata</taxon>
        <taxon>Ciliophora</taxon>
        <taxon>Intramacronucleata</taxon>
        <taxon>Oligohymenophorea</taxon>
        <taxon>Hymenostomatida</taxon>
        <taxon>Ophryoglenina</taxon>
        <taxon>Ichthyophthirius</taxon>
    </lineage>
</organism>
<keyword evidence="10" id="KW-1185">Reference proteome</keyword>
<dbReference type="SUPFAM" id="SSF52317">
    <property type="entry name" value="Class I glutamine amidotransferase-like"/>
    <property type="match status" value="1"/>
</dbReference>
<evidence type="ECO:0000256" key="2">
    <source>
        <dbReference type="ARBA" id="ARBA00011083"/>
    </source>
</evidence>
<dbReference type="Pfam" id="PF07722">
    <property type="entry name" value="Peptidase_C26"/>
    <property type="match status" value="1"/>
</dbReference>
<dbReference type="OrthoDB" id="64220at2759"/>
<reference evidence="9 10" key="1">
    <citation type="submission" date="2011-07" db="EMBL/GenBank/DDBJ databases">
        <authorList>
            <person name="Coyne R."/>
            <person name="Brami D."/>
            <person name="Johnson J."/>
            <person name="Hostetler J."/>
            <person name="Hannick L."/>
            <person name="Clark T."/>
            <person name="Cassidy-Hanley D."/>
            <person name="Inman J."/>
        </authorList>
    </citation>
    <scope>NUCLEOTIDE SEQUENCE [LARGE SCALE GENOMIC DNA]</scope>
    <source>
        <strain evidence="9 10">G5</strain>
    </source>
</reference>
<name>G0R688_ICHMU</name>
<keyword evidence="4" id="KW-0964">Secreted</keyword>
<dbReference type="GO" id="GO:0005773">
    <property type="term" value="C:vacuole"/>
    <property type="evidence" value="ECO:0007669"/>
    <property type="project" value="TreeGrafter"/>
</dbReference>
<dbReference type="InterPro" id="IPR011697">
    <property type="entry name" value="Peptidase_C26"/>
</dbReference>
<dbReference type="EC" id="3.4.19.9" evidence="3"/>
<dbReference type="PROSITE" id="PS51275">
    <property type="entry name" value="PEPTIDASE_C26_GGH"/>
    <property type="match status" value="1"/>
</dbReference>
<evidence type="ECO:0000256" key="7">
    <source>
        <dbReference type="PIRSR" id="PIRSR615527-1"/>
    </source>
</evidence>
<accession>G0R688</accession>
<protein>
    <recommendedName>
        <fullName evidence="3">folate gamma-glutamyl hydrolase</fullName>
        <ecNumber evidence="3">3.4.19.9</ecNumber>
    </recommendedName>
</protein>
<evidence type="ECO:0000256" key="3">
    <source>
        <dbReference type="ARBA" id="ARBA00012886"/>
    </source>
</evidence>
<dbReference type="GO" id="GO:0034722">
    <property type="term" value="F:gamma-glutamyl-peptidase activity"/>
    <property type="evidence" value="ECO:0007669"/>
    <property type="project" value="UniProtKB-EC"/>
</dbReference>
<dbReference type="PANTHER" id="PTHR11315:SF0">
    <property type="entry name" value="FOLATE GAMMA-GLUTAMYL HYDROLASE"/>
    <property type="match status" value="1"/>
</dbReference>
<dbReference type="InterPro" id="IPR015527">
    <property type="entry name" value="Pept_C26_g-glut_hydrolase"/>
</dbReference>
<dbReference type="Proteomes" id="UP000008983">
    <property type="component" value="Unassembled WGS sequence"/>
</dbReference>
<comment type="similarity">
    <text evidence="2">Belongs to the peptidase C26 family.</text>
</comment>
<dbReference type="GO" id="GO:0005576">
    <property type="term" value="C:extracellular region"/>
    <property type="evidence" value="ECO:0007669"/>
    <property type="project" value="UniProtKB-SubCell"/>
</dbReference>
<evidence type="ECO:0000256" key="4">
    <source>
        <dbReference type="ARBA" id="ARBA00022525"/>
    </source>
</evidence>
<sequence length="154" mass="17752">MFMQPSSNSKYPKEKYDWVNAADVQHIRSEGLKVIPIFSNYTYQEIDFLLSKVNGVYFPGGDADLWLDVQQKEGFTRMTNTAQQFNEKGDYFPLWGTCLGFQLMSLGFTNYEKILDDVKDQNNTKSGNIIALKGKMFEQLDENGLFSQKNLINF</sequence>
<comment type="subcellular location">
    <subcellularLocation>
        <location evidence="1">Secreted</location>
        <location evidence="1">Extracellular space</location>
    </subcellularLocation>
</comment>